<evidence type="ECO:0000256" key="1">
    <source>
        <dbReference type="SAM" id="MobiDB-lite"/>
    </source>
</evidence>
<organism evidence="2">
    <name type="scientific">marine sediment metagenome</name>
    <dbReference type="NCBI Taxonomy" id="412755"/>
    <lineage>
        <taxon>unclassified sequences</taxon>
        <taxon>metagenomes</taxon>
        <taxon>ecological metagenomes</taxon>
    </lineage>
</organism>
<comment type="caution">
    <text evidence="2">The sequence shown here is derived from an EMBL/GenBank/DDBJ whole genome shotgun (WGS) entry which is preliminary data.</text>
</comment>
<accession>A0A0F9BSR1</accession>
<protein>
    <submittedName>
        <fullName evidence="2">Uncharacterized protein</fullName>
    </submittedName>
</protein>
<reference evidence="2" key="1">
    <citation type="journal article" date="2015" name="Nature">
        <title>Complex archaea that bridge the gap between prokaryotes and eukaryotes.</title>
        <authorList>
            <person name="Spang A."/>
            <person name="Saw J.H."/>
            <person name="Jorgensen S.L."/>
            <person name="Zaremba-Niedzwiedzka K."/>
            <person name="Martijn J."/>
            <person name="Lind A.E."/>
            <person name="van Eijk R."/>
            <person name="Schleper C."/>
            <person name="Guy L."/>
            <person name="Ettema T.J."/>
        </authorList>
    </citation>
    <scope>NUCLEOTIDE SEQUENCE</scope>
</reference>
<gene>
    <name evidence="2" type="ORF">LCGC14_2753730</name>
</gene>
<dbReference type="AlphaFoldDB" id="A0A0F9BSR1"/>
<name>A0A0F9BSR1_9ZZZZ</name>
<dbReference type="EMBL" id="LAZR01050424">
    <property type="protein sequence ID" value="KKK87391.1"/>
    <property type="molecule type" value="Genomic_DNA"/>
</dbReference>
<feature type="region of interest" description="Disordered" evidence="1">
    <location>
        <begin position="1"/>
        <end position="38"/>
    </location>
</feature>
<sequence length="55" mass="6104">MVSRPTLQPELGVSPDIRKKRRLPEIPPIEETPPSLAVVSPKPIGDTFSLISHLY</sequence>
<proteinExistence type="predicted"/>
<evidence type="ECO:0000313" key="2">
    <source>
        <dbReference type="EMBL" id="KKK87391.1"/>
    </source>
</evidence>
<feature type="non-terminal residue" evidence="2">
    <location>
        <position position="55"/>
    </location>
</feature>